<comment type="function">
    <text evidence="15">May also function as a transcriptional activator or may have a structural role in the compaction of nuclear DNA during spermatogenesis.</text>
</comment>
<evidence type="ECO:0000313" key="18">
    <source>
        <dbReference type="Ensembl" id="ENSPEMP00000027166.1"/>
    </source>
</evidence>
<evidence type="ECO:0000256" key="7">
    <source>
        <dbReference type="ARBA" id="ARBA00023128"/>
    </source>
</evidence>
<gene>
    <name evidence="18" type="primary">Tfam</name>
</gene>
<evidence type="ECO:0000256" key="8">
    <source>
        <dbReference type="ARBA" id="ARBA00023159"/>
    </source>
</evidence>
<dbReference type="GeneID" id="102918267"/>
<evidence type="ECO:0000256" key="10">
    <source>
        <dbReference type="ARBA" id="ARBA00023242"/>
    </source>
</evidence>
<dbReference type="GO" id="GO:0034246">
    <property type="term" value="F:mitochondrial transcription factor activity"/>
    <property type="evidence" value="ECO:0007669"/>
    <property type="project" value="Ensembl"/>
</dbReference>
<keyword evidence="6 16" id="KW-0238">DNA-binding</keyword>
<dbReference type="Ensembl" id="ENSPEMT00000031576.2">
    <property type="protein sequence ID" value="ENSPEMP00000027166.1"/>
    <property type="gene ID" value="ENSPEMG00000023051.2"/>
</dbReference>
<evidence type="ECO:0000256" key="13">
    <source>
        <dbReference type="ARBA" id="ARBA00045216"/>
    </source>
</evidence>
<accession>A0A6I9L8E6</accession>
<sequence length="244" mass="28126">MAVFRAMWGVLRALGRSGAEMCAGCGGRMPSPLSLVCIPKWFSSNLGNYPKKPMSSYLRFSTEQLPRFKAKHPDAKLSDLIRKIAAAWRELPDAEKKVYEADFKAEWKAYKEAMSKFKDQLTPSQLVSFEKEVRQKRMKKQALVKKKELMLLGKPKRPRSAYNIYVSESFQEATDKTAQGKLKTINEAWKNLSSDEKQAYIQLAKDDRIRYDNEMKSWEEQMAEVGRSDLIRRNVKRAGDITEN</sequence>
<evidence type="ECO:0000256" key="2">
    <source>
        <dbReference type="ARBA" id="ARBA00022553"/>
    </source>
</evidence>
<keyword evidence="9" id="KW-0804">Transcription</keyword>
<evidence type="ECO:0000256" key="12">
    <source>
        <dbReference type="ARBA" id="ARBA00040582"/>
    </source>
</evidence>
<comment type="subcellular location">
    <subcellularLocation>
        <location evidence="1">Mitochondrion matrix</location>
        <location evidence="1">Mitochondrion nucleoid</location>
    </subcellularLocation>
</comment>
<dbReference type="GO" id="GO:0033108">
    <property type="term" value="P:mitochondrial respiratory chain complex assembly"/>
    <property type="evidence" value="ECO:0007669"/>
    <property type="project" value="Ensembl"/>
</dbReference>
<keyword evidence="19" id="KW-1185">Reference proteome</keyword>
<feature type="domain" description="HMG box" evidence="17">
    <location>
        <begin position="155"/>
        <end position="219"/>
    </location>
</feature>
<feature type="DNA-binding region" description="HMG box" evidence="16">
    <location>
        <begin position="155"/>
        <end position="219"/>
    </location>
</feature>
<evidence type="ECO:0000256" key="9">
    <source>
        <dbReference type="ARBA" id="ARBA00023163"/>
    </source>
</evidence>
<proteinExistence type="predicted"/>
<keyword evidence="11" id="KW-1135">Mitochondrion nucleoid</keyword>
<dbReference type="GO" id="GO:0032991">
    <property type="term" value="C:protein-containing complex"/>
    <property type="evidence" value="ECO:0007669"/>
    <property type="project" value="Ensembl"/>
</dbReference>
<dbReference type="SMART" id="SM00398">
    <property type="entry name" value="HMG"/>
    <property type="match status" value="2"/>
</dbReference>
<dbReference type="InterPro" id="IPR009071">
    <property type="entry name" value="HMG_box_dom"/>
</dbReference>
<dbReference type="GO" id="GO:0003682">
    <property type="term" value="F:chromatin binding"/>
    <property type="evidence" value="ECO:0007669"/>
    <property type="project" value="Ensembl"/>
</dbReference>
<comment type="function">
    <text evidence="13">Binds to the mitochondrial light strand promoter and functions in mitochondrial transcription regulation. Component of the mitochondrial transcription initiation complex, composed at least of TFB2M, TFAM and POLRMT that is required for basal transcription of mitochondrial DNA. In this complex, TFAM recruits POLRMT to a specific promoter whereas TFB2M induces structural changes in POLRMT to enable promoter opening and trapping of the DNA non-template strand. Required for accurate and efficient promoter recognition by the mitochondrial RNA polymerase. Promotes transcription initiation from the HSP1 and the light strand promoter by binding immediately upstream of transcriptional start sites. Is able to unwind DNA. Bends the mitochondrial light strand promoter DNA into a U-turn shape via its HMG boxes. Required for maintenance of normal levels of mitochondrial DNA. May play a role in organizing and compacting mitochondrial DNA.</text>
</comment>
<name>A0A6I9L8E6_PERMB</name>
<dbReference type="Proteomes" id="UP000694547">
    <property type="component" value="Chromosome 21"/>
</dbReference>
<keyword evidence="7" id="KW-0496">Mitochondrion</keyword>
<dbReference type="GeneTree" id="ENSGT00440000039001"/>
<dbReference type="InterPro" id="IPR050342">
    <property type="entry name" value="HMGB"/>
</dbReference>
<dbReference type="Gene3D" id="1.10.30.10">
    <property type="entry name" value="High mobility group box domain"/>
    <property type="match status" value="2"/>
</dbReference>
<evidence type="ECO:0000256" key="5">
    <source>
        <dbReference type="ARBA" id="ARBA00023015"/>
    </source>
</evidence>
<keyword evidence="4" id="KW-0809">Transit peptide</keyword>
<dbReference type="PANTHER" id="PTHR48112">
    <property type="entry name" value="HIGH MOBILITY GROUP PROTEIN DSP1"/>
    <property type="match status" value="1"/>
</dbReference>
<dbReference type="GO" id="GO:0005634">
    <property type="term" value="C:nucleus"/>
    <property type="evidence" value="ECO:0007669"/>
    <property type="project" value="UniProtKB-UniRule"/>
</dbReference>
<dbReference type="FunFam" id="1.10.30.10:FF:000043">
    <property type="entry name" value="Transcription factor A, mitochondrial"/>
    <property type="match status" value="1"/>
</dbReference>
<dbReference type="GO" id="GO:0006357">
    <property type="term" value="P:regulation of transcription by RNA polymerase II"/>
    <property type="evidence" value="ECO:0007669"/>
    <property type="project" value="TreeGrafter"/>
</dbReference>
<dbReference type="GO" id="GO:0042645">
    <property type="term" value="C:mitochondrial nucleoid"/>
    <property type="evidence" value="ECO:0007669"/>
    <property type="project" value="UniProtKB-SubCell"/>
</dbReference>
<dbReference type="Pfam" id="PF00505">
    <property type="entry name" value="HMG_box"/>
    <property type="match status" value="1"/>
</dbReference>
<evidence type="ECO:0000256" key="15">
    <source>
        <dbReference type="ARBA" id="ARBA00059007"/>
    </source>
</evidence>
<feature type="domain" description="HMG box" evidence="17">
    <location>
        <begin position="50"/>
        <end position="118"/>
    </location>
</feature>
<evidence type="ECO:0000313" key="19">
    <source>
        <dbReference type="Proteomes" id="UP000694547"/>
    </source>
</evidence>
<dbReference type="OrthoDB" id="5550281at2759"/>
<evidence type="ECO:0000256" key="1">
    <source>
        <dbReference type="ARBA" id="ARBA00004436"/>
    </source>
</evidence>
<dbReference type="PROSITE" id="PS50118">
    <property type="entry name" value="HMG_BOX_2"/>
    <property type="match status" value="2"/>
</dbReference>
<keyword evidence="8" id="KW-0010">Activator</keyword>
<dbReference type="GO" id="GO:0006391">
    <property type="term" value="P:transcription initiation at mitochondrial promoter"/>
    <property type="evidence" value="ECO:0007669"/>
    <property type="project" value="Ensembl"/>
</dbReference>
<dbReference type="InterPro" id="IPR036910">
    <property type="entry name" value="HMG_box_dom_sf"/>
</dbReference>
<dbReference type="RefSeq" id="XP_006979114.1">
    <property type="nucleotide sequence ID" value="XM_006979052.4"/>
</dbReference>
<evidence type="ECO:0000256" key="4">
    <source>
        <dbReference type="ARBA" id="ARBA00022946"/>
    </source>
</evidence>
<keyword evidence="10 16" id="KW-0539">Nucleus</keyword>
<evidence type="ECO:0000256" key="16">
    <source>
        <dbReference type="PROSITE-ProRule" id="PRU00267"/>
    </source>
</evidence>
<keyword evidence="3" id="KW-0677">Repeat</keyword>
<dbReference type="CTD" id="7019"/>
<organism evidence="18 19">
    <name type="scientific">Peromyscus maniculatus bairdii</name>
    <name type="common">Prairie deer mouse</name>
    <dbReference type="NCBI Taxonomy" id="230844"/>
    <lineage>
        <taxon>Eukaryota</taxon>
        <taxon>Metazoa</taxon>
        <taxon>Chordata</taxon>
        <taxon>Craniata</taxon>
        <taxon>Vertebrata</taxon>
        <taxon>Euteleostomi</taxon>
        <taxon>Mammalia</taxon>
        <taxon>Eutheria</taxon>
        <taxon>Euarchontoglires</taxon>
        <taxon>Glires</taxon>
        <taxon>Rodentia</taxon>
        <taxon>Myomorpha</taxon>
        <taxon>Muroidea</taxon>
        <taxon>Cricetidae</taxon>
        <taxon>Neotominae</taxon>
        <taxon>Peromyscus</taxon>
    </lineage>
</organism>
<evidence type="ECO:0000256" key="3">
    <source>
        <dbReference type="ARBA" id="ARBA00022737"/>
    </source>
</evidence>
<dbReference type="PANTHER" id="PTHR48112:SF36">
    <property type="entry name" value="TRANSCRIPTION FACTOR A, MITOCHONDRIAL"/>
    <property type="match status" value="1"/>
</dbReference>
<evidence type="ECO:0000256" key="14">
    <source>
        <dbReference type="ARBA" id="ARBA00046467"/>
    </source>
</evidence>
<keyword evidence="5" id="KW-0805">Transcription regulation</keyword>
<dbReference type="Pfam" id="PF09011">
    <property type="entry name" value="HMG_box_2"/>
    <property type="match status" value="1"/>
</dbReference>
<dbReference type="AlphaFoldDB" id="A0A6I9L8E6"/>
<evidence type="ECO:0000256" key="11">
    <source>
        <dbReference type="ARBA" id="ARBA00023271"/>
    </source>
</evidence>
<reference evidence="18" key="2">
    <citation type="submission" date="2025-08" db="UniProtKB">
        <authorList>
            <consortium name="Ensembl"/>
        </authorList>
    </citation>
    <scope>IDENTIFICATION</scope>
</reference>
<evidence type="ECO:0000259" key="17">
    <source>
        <dbReference type="PROSITE" id="PS50118"/>
    </source>
</evidence>
<evidence type="ECO:0000256" key="6">
    <source>
        <dbReference type="ARBA" id="ARBA00023125"/>
    </source>
</evidence>
<feature type="DNA-binding region" description="HMG box" evidence="16">
    <location>
        <begin position="50"/>
        <end position="118"/>
    </location>
</feature>
<reference evidence="18 19" key="1">
    <citation type="submission" date="2018-10" db="EMBL/GenBank/DDBJ databases">
        <title>Improved assembly of the deer mouse Peromyscus maniculatus genome.</title>
        <authorList>
            <person name="Lassance J.-M."/>
            <person name="Hoekstra H.E."/>
        </authorList>
    </citation>
    <scope>NUCLEOTIDE SEQUENCE [LARGE SCALE GENOMIC DNA]</scope>
</reference>
<comment type="subunit">
    <text evidence="14">Monomer; binds DNA as a monomer. Homodimer. Component of the mitochondrial transcription initiation complex, composed at least of TFB2M, TFAM and POLRMT. In this complex TFAM recruits POLRMT to the promoter whereas TFB2M induces structural changes in POLRMT to enable promoter opening and trapping of the DNA non-template strand. Upon metabolic stress, forms a complex composed of FOXO3, SIRT3, TFAM and POLRMT. Interacts with TFB1M and TFB2M. Interacts with CLPX; this enhances DNA-binding.</text>
</comment>
<dbReference type="GO" id="GO:0001018">
    <property type="term" value="F:mitochondrial promoter sequence-specific DNA binding"/>
    <property type="evidence" value="ECO:0007669"/>
    <property type="project" value="Ensembl"/>
</dbReference>
<dbReference type="SUPFAM" id="SSF47095">
    <property type="entry name" value="HMG-box"/>
    <property type="match status" value="2"/>
</dbReference>
<keyword evidence="2" id="KW-0597">Phosphoprotein</keyword>
<protein>
    <recommendedName>
        <fullName evidence="12">Transcription factor A, mitochondrial</fullName>
    </recommendedName>
</protein>
<reference evidence="18" key="3">
    <citation type="submission" date="2025-09" db="UniProtKB">
        <authorList>
            <consortium name="Ensembl"/>
        </authorList>
    </citation>
    <scope>IDENTIFICATION</scope>
</reference>